<name>A0A8I0EY19_9ACTN</name>
<feature type="chain" id="PRO_5034900744" description="Ig-like domain repeat protein" evidence="1">
    <location>
        <begin position="25"/>
        <end position="268"/>
    </location>
</feature>
<evidence type="ECO:0000313" key="2">
    <source>
        <dbReference type="EMBL" id="MBC9227606.1"/>
    </source>
</evidence>
<protein>
    <recommendedName>
        <fullName evidence="6">Ig-like domain repeat protein</fullName>
    </recommendedName>
</protein>
<sequence length="268" mass="28720">MRPRSIAVAAAVGLIVSLAPTASAEAAKKPTYKVSIKLSTTKADVGQTVKVSGKVRGPKAAKKRLAVQVKVGAGKWRTVKKVRTTKKRGYATRIKVSTAGAHAVRVVAPKSKRARAGKSTARRYVGWRWLDLTQQPIDAEANAVTTGPATVAGRTYPKAWLVWQYVSLFIAPAGSCDTFRSTVGVLDESEGDATLLTVKSPYDVLDDDPKPAESHFQVKAKTAPRAFNASLTGQRLFGFMHGYTQRIAVIAPQAHCSVNALKPVPSQD</sequence>
<keyword evidence="1" id="KW-0732">Signal</keyword>
<evidence type="ECO:0000313" key="5">
    <source>
        <dbReference type="Proteomes" id="UP000620591"/>
    </source>
</evidence>
<reference evidence="2" key="1">
    <citation type="submission" date="2020-09" db="EMBL/GenBank/DDBJ databases">
        <title>Novel species in genus Aeromicrobium.</title>
        <authorList>
            <person name="Zhang G."/>
        </authorList>
    </citation>
    <scope>NUCLEOTIDE SEQUENCE</scope>
    <source>
        <strain evidence="4">zg-629</strain>
        <strain evidence="3">Zg-629</strain>
        <strain evidence="2">Zg-636</strain>
    </source>
</reference>
<evidence type="ECO:0008006" key="6">
    <source>
        <dbReference type="Google" id="ProtNLM"/>
    </source>
</evidence>
<evidence type="ECO:0000313" key="4">
    <source>
        <dbReference type="Proteomes" id="UP000515871"/>
    </source>
</evidence>
<proteinExistence type="predicted"/>
<gene>
    <name evidence="3" type="ORF">H9L21_14355</name>
    <name evidence="2" type="ORF">IBG24_14910</name>
</gene>
<feature type="signal peptide" evidence="1">
    <location>
        <begin position="1"/>
        <end position="24"/>
    </location>
</feature>
<evidence type="ECO:0000313" key="3">
    <source>
        <dbReference type="EMBL" id="QNL94240.1"/>
    </source>
</evidence>
<dbReference type="EMBL" id="CP060587">
    <property type="protein sequence ID" value="QNL94240.1"/>
    <property type="molecule type" value="Genomic_DNA"/>
</dbReference>
<dbReference type="EMBL" id="JACTVM010000005">
    <property type="protein sequence ID" value="MBC9227606.1"/>
    <property type="molecule type" value="Genomic_DNA"/>
</dbReference>
<dbReference type="AlphaFoldDB" id="A0A8I0EY19"/>
<evidence type="ECO:0000256" key="1">
    <source>
        <dbReference type="SAM" id="SignalP"/>
    </source>
</evidence>
<dbReference type="Proteomes" id="UP000515871">
    <property type="component" value="Chromosome"/>
</dbReference>
<keyword evidence="4" id="KW-1185">Reference proteome</keyword>
<organism evidence="2 5">
    <name type="scientific">Aeromicrobium senzhongii</name>
    <dbReference type="NCBI Taxonomy" id="2663859"/>
    <lineage>
        <taxon>Bacteria</taxon>
        <taxon>Bacillati</taxon>
        <taxon>Actinomycetota</taxon>
        <taxon>Actinomycetes</taxon>
        <taxon>Propionibacteriales</taxon>
        <taxon>Nocardioidaceae</taxon>
        <taxon>Aeromicrobium</taxon>
    </lineage>
</organism>
<dbReference type="Proteomes" id="UP000620591">
    <property type="component" value="Unassembled WGS sequence"/>
</dbReference>
<dbReference type="RefSeq" id="WP_154597442.1">
    <property type="nucleotide sequence ID" value="NZ_CP060587.1"/>
</dbReference>
<accession>A0A8I0EY19</accession>